<dbReference type="FunCoup" id="Q9NA76">
    <property type="interactions" value="2322"/>
</dbReference>
<keyword evidence="7" id="KW-0862">Zinc</keyword>
<keyword evidence="17" id="KW-1267">Proteomics identification</keyword>
<keyword evidence="8" id="KW-0007">Acetylation</keyword>
<dbReference type="GO" id="GO:0005730">
    <property type="term" value="C:nucleolus"/>
    <property type="evidence" value="ECO:0007669"/>
    <property type="project" value="UniProtKB-SubCell"/>
</dbReference>
<dbReference type="HOGENOM" id="CLU_044804_1_0_1"/>
<feature type="region of interest" description="Disordered" evidence="13">
    <location>
        <begin position="1"/>
        <end position="20"/>
    </location>
</feature>
<dbReference type="FunFam" id="3.30.420.10:FF:000039">
    <property type="entry name" value="Target of EGR1 protein 1"/>
    <property type="match status" value="1"/>
</dbReference>
<keyword evidence="9" id="KW-0539">Nucleus</keyword>
<protein>
    <recommendedName>
        <fullName evidence="12">Target of EGR1 protein 1</fullName>
    </recommendedName>
</protein>
<dbReference type="UCSC" id="Y57A10A.25">
    <property type="organism name" value="c. elegans"/>
</dbReference>
<keyword evidence="4" id="KW-0597">Phosphoprotein</keyword>
<accession>Q9NA76</accession>
<dbReference type="IntAct" id="Q9NA76">
    <property type="interactions" value="1"/>
</dbReference>
<dbReference type="SMR" id="Q9NA76"/>
<evidence type="ECO:0000256" key="6">
    <source>
        <dbReference type="ARBA" id="ARBA00022771"/>
    </source>
</evidence>
<dbReference type="Pfam" id="PF04857">
    <property type="entry name" value="CAF1"/>
    <property type="match status" value="2"/>
</dbReference>
<evidence type="ECO:0000256" key="1">
    <source>
        <dbReference type="ARBA" id="ARBA00004324"/>
    </source>
</evidence>
<dbReference type="InterPro" id="IPR051181">
    <property type="entry name" value="CAF1_poly(A)_ribonucleases"/>
</dbReference>
<dbReference type="OMA" id="PDICKNF"/>
<evidence type="ECO:0000256" key="8">
    <source>
        <dbReference type="ARBA" id="ARBA00022990"/>
    </source>
</evidence>
<dbReference type="GO" id="GO:0008270">
    <property type="term" value="F:zinc ion binding"/>
    <property type="evidence" value="ECO:0007669"/>
    <property type="project" value="UniProtKB-KW"/>
</dbReference>
<evidence type="ECO:0000256" key="12">
    <source>
        <dbReference type="ARBA" id="ARBA00071349"/>
    </source>
</evidence>
<evidence type="ECO:0000256" key="7">
    <source>
        <dbReference type="ARBA" id="ARBA00022833"/>
    </source>
</evidence>
<dbReference type="GO" id="GO:0015030">
    <property type="term" value="C:Cajal body"/>
    <property type="evidence" value="ECO:0000318"/>
    <property type="project" value="GO_Central"/>
</dbReference>
<dbReference type="RefSeq" id="NP_496602.1">
    <property type="nucleotide sequence ID" value="NM_064201.6"/>
</dbReference>
<dbReference type="PeptideAtlas" id="Q9NA76"/>
<reference evidence="14 15" key="1">
    <citation type="journal article" date="1998" name="Science">
        <title>Genome sequence of the nematode C. elegans: a platform for investigating biology.</title>
        <authorList>
            <consortium name="The C. elegans sequencing consortium"/>
            <person name="Sulson J.E."/>
            <person name="Waterston R."/>
        </authorList>
    </citation>
    <scope>NUCLEOTIDE SEQUENCE [LARGE SCALE GENOMIC DNA]</scope>
    <source>
        <strain evidence="14 15">Bristol N2</strain>
    </source>
</reference>
<organism evidence="14 15">
    <name type="scientific">Caenorhabditis elegans</name>
    <dbReference type="NCBI Taxonomy" id="6239"/>
    <lineage>
        <taxon>Eukaryota</taxon>
        <taxon>Metazoa</taxon>
        <taxon>Ecdysozoa</taxon>
        <taxon>Nematoda</taxon>
        <taxon>Chromadorea</taxon>
        <taxon>Rhabditida</taxon>
        <taxon>Rhabditina</taxon>
        <taxon>Rhabditomorpha</taxon>
        <taxon>Rhabditoidea</taxon>
        <taxon>Rhabditidae</taxon>
        <taxon>Peloderinae</taxon>
        <taxon>Caenorhabditis</taxon>
    </lineage>
</organism>
<dbReference type="InParanoid" id="Q9NA76"/>
<evidence type="ECO:0000256" key="3">
    <source>
        <dbReference type="ARBA" id="ARBA00008372"/>
    </source>
</evidence>
<evidence type="ECO:0000313" key="16">
    <source>
        <dbReference type="WormBase" id="Y57A10A.25"/>
    </source>
</evidence>
<dbReference type="PhylomeDB" id="Q9NA76"/>
<dbReference type="GO" id="GO:0034472">
    <property type="term" value="P:snRNA 3'-end processing"/>
    <property type="evidence" value="ECO:0000318"/>
    <property type="project" value="GO_Central"/>
</dbReference>
<dbReference type="Gene3D" id="3.30.420.10">
    <property type="entry name" value="Ribonuclease H-like superfamily/Ribonuclease H"/>
    <property type="match status" value="1"/>
</dbReference>
<evidence type="ECO:0000256" key="2">
    <source>
        <dbReference type="ARBA" id="ARBA00004604"/>
    </source>
</evidence>
<dbReference type="GO" id="GO:0017069">
    <property type="term" value="F:snRNA binding"/>
    <property type="evidence" value="ECO:0000318"/>
    <property type="project" value="GO_Central"/>
</dbReference>
<dbReference type="InterPro" id="IPR036397">
    <property type="entry name" value="RNaseH_sf"/>
</dbReference>
<dbReference type="PANTHER" id="PTHR15092">
    <property type="entry name" value="POLY A -SPECIFIC RIBONUCLEASE/TARGET OF EGR1, MEMBER 1"/>
    <property type="match status" value="1"/>
</dbReference>
<dbReference type="GO" id="GO:0016607">
    <property type="term" value="C:nuclear speck"/>
    <property type="evidence" value="ECO:0007669"/>
    <property type="project" value="UniProtKB-SubCell"/>
</dbReference>
<keyword evidence="15" id="KW-1185">Reference proteome</keyword>
<keyword evidence="6" id="KW-0863">Zinc-finger</keyword>
<evidence type="ECO:0000256" key="4">
    <source>
        <dbReference type="ARBA" id="ARBA00022553"/>
    </source>
</evidence>
<dbReference type="OrthoDB" id="414075at2759"/>
<sequence length="490" mass="55862">MSGDGDSSTTSSAGDGSTSKDKIPAFSEIRVIEVNRDNFAKIWPYLLVCIKSADFTAIDLELSGLGGKGLRSRDIAERYQAIRDAAHTRSILSVGIATMKLTHKSEKRRALRYETQVFNILTFSEKPFTIEPSALQFLAKHSFDFNRLIQSGVRFQGANCPLKTLFRELLGSSATFCLHNGFIDLAFIYKQLYDIDLPDTLDGFVNNLSDMFPDNYLPVADSKYLAEYQTRMTASFLEYVFRRTQGDNEIERQNNRYHIEICFPSSEKSIKALKNATESVDVRLPEGFPDHAIPIDLHIHVCKYFAYHGFCHARNTEKGCKLLHDVDTAIDLQRIKENKKAFKRKRRYNNVIAESVAEKTGTDEEAWKNAKFEQNLLTRDFRELKRNVVTGLHRAGVDAFMTAFAVIYQQRRTLMADNSVDLKFLNRVPLSAKDKPLHLRHRPVPVPQSEQIDAHLEAMVEINKQRDYIRMNAAATVIKSVQKEDTPCED</sequence>
<evidence type="ECO:0000313" key="15">
    <source>
        <dbReference type="Proteomes" id="UP000001940"/>
    </source>
</evidence>
<keyword evidence="5" id="KW-0479">Metal-binding</keyword>
<dbReference type="AGR" id="WB:WBGene00013265"/>
<dbReference type="InterPro" id="IPR006941">
    <property type="entry name" value="RNase_CAF1"/>
</dbReference>
<dbReference type="SUPFAM" id="SSF53098">
    <property type="entry name" value="Ribonuclease H-like"/>
    <property type="match status" value="1"/>
</dbReference>
<dbReference type="KEGG" id="cel:CELE_Y57A10A.25"/>
<comment type="subcellular location">
    <subcellularLocation>
        <location evidence="1">Nucleus speckle</location>
    </subcellularLocation>
    <subcellularLocation>
        <location evidence="2">Nucleus</location>
        <location evidence="2">Nucleolus</location>
    </subcellularLocation>
</comment>
<comment type="function">
    <text evidence="10">Inhibits cell growth rate and cell cycle. Induces CDKN1A expression as well as TGF-beta expression. Mediates the inhibitory growth effect of EGR1. Involved in the maturation of snRNAs and snRNA 3'-tail processing.</text>
</comment>
<comment type="subunit">
    <text evidence="11">Interacts with U1, U2, U4, U5 and U6 snRNAs.</text>
</comment>
<dbReference type="GO" id="GO:0000175">
    <property type="term" value="F:3'-5'-RNA exonuclease activity"/>
    <property type="evidence" value="ECO:0000318"/>
    <property type="project" value="GO_Central"/>
</dbReference>
<evidence type="ECO:0007829" key="17">
    <source>
        <dbReference type="PeptideAtlas" id="Q9NA76"/>
    </source>
</evidence>
<dbReference type="EMBL" id="BX284602">
    <property type="protein sequence ID" value="CAB55029.1"/>
    <property type="molecule type" value="Genomic_DNA"/>
</dbReference>
<gene>
    <name evidence="14 16" type="primary">parn-2</name>
    <name evidence="14" type="ORF">CELE_Y57A10A.25</name>
    <name evidence="16" type="ORF">Y57A10A.25</name>
</gene>
<proteinExistence type="evidence at protein level"/>
<evidence type="ECO:0000256" key="10">
    <source>
        <dbReference type="ARBA" id="ARBA00057484"/>
    </source>
</evidence>
<comment type="similarity">
    <text evidence="3">Belongs to the CAF1 family.</text>
</comment>
<evidence type="ECO:0000256" key="5">
    <source>
        <dbReference type="ARBA" id="ARBA00022723"/>
    </source>
</evidence>
<dbReference type="eggNOG" id="KOG1990">
    <property type="taxonomic scope" value="Eukaryota"/>
</dbReference>
<dbReference type="PaxDb" id="6239-Y57A10A.25"/>
<dbReference type="DIP" id="DIP-27191N"/>
<dbReference type="Bgee" id="WBGene00013265">
    <property type="expression patterns" value="Expressed in germ line (C elegans) and 4 other cell types or tissues"/>
</dbReference>
<dbReference type="GeneID" id="174866"/>
<dbReference type="AlphaFoldDB" id="Q9NA76"/>
<dbReference type="Proteomes" id="UP000001940">
    <property type="component" value="Chromosome II"/>
</dbReference>
<dbReference type="WormBase" id="Y57A10A.25">
    <property type="protein sequence ID" value="CE22629"/>
    <property type="gene ID" value="WBGene00013265"/>
    <property type="gene designation" value="parn-2"/>
</dbReference>
<dbReference type="PIR" id="T31646">
    <property type="entry name" value="T31646"/>
</dbReference>
<evidence type="ECO:0000256" key="11">
    <source>
        <dbReference type="ARBA" id="ARBA00062362"/>
    </source>
</evidence>
<dbReference type="STRING" id="6239.Y57A10A.25.1"/>
<evidence type="ECO:0000256" key="13">
    <source>
        <dbReference type="SAM" id="MobiDB-lite"/>
    </source>
</evidence>
<feature type="compositionally biased region" description="Low complexity" evidence="13">
    <location>
        <begin position="1"/>
        <end position="17"/>
    </location>
</feature>
<evidence type="ECO:0000313" key="14">
    <source>
        <dbReference type="EMBL" id="CAB55029.1"/>
    </source>
</evidence>
<name>Q9NA76_CAEEL</name>
<evidence type="ECO:0000256" key="9">
    <source>
        <dbReference type="ARBA" id="ARBA00023242"/>
    </source>
</evidence>
<dbReference type="CTD" id="174866"/>
<dbReference type="InterPro" id="IPR012337">
    <property type="entry name" value="RNaseH-like_sf"/>
</dbReference>
<dbReference type="PANTHER" id="PTHR15092:SF37">
    <property type="entry name" value="TARGET OF EGR1 PROTEIN 1"/>
    <property type="match status" value="1"/>
</dbReference>